<reference evidence="4 5" key="1">
    <citation type="submission" date="2018-07" db="EMBL/GenBank/DDBJ databases">
        <title>Genome sequence of Azospirillum sp. ATCC 49961.</title>
        <authorList>
            <person name="Sant'Anna F.H."/>
            <person name="Baldani J.I."/>
            <person name="Zilli J.E."/>
            <person name="Reis V.M."/>
            <person name="Hartmann A."/>
            <person name="Cruz L."/>
            <person name="de Souza E.M."/>
            <person name="de Oliveira Pedrosa F."/>
            <person name="Passaglia L.M.P."/>
        </authorList>
    </citation>
    <scope>NUCLEOTIDE SEQUENCE [LARGE SCALE GENOMIC DNA]</scope>
    <source>
        <strain evidence="4 5">ATCC 49961</strain>
    </source>
</reference>
<evidence type="ECO:0000259" key="3">
    <source>
        <dbReference type="Pfam" id="PF25791"/>
    </source>
</evidence>
<feature type="coiled-coil region" evidence="1">
    <location>
        <begin position="1175"/>
        <end position="1202"/>
    </location>
</feature>
<organism evidence="4 5">
    <name type="scientific">Roseomonas genomospecies 6</name>
    <dbReference type="NCBI Taxonomy" id="214106"/>
    <lineage>
        <taxon>Bacteria</taxon>
        <taxon>Pseudomonadati</taxon>
        <taxon>Pseudomonadota</taxon>
        <taxon>Alphaproteobacteria</taxon>
        <taxon>Acetobacterales</taxon>
        <taxon>Roseomonadaceae</taxon>
        <taxon>Roseomonas</taxon>
    </lineage>
</organism>
<protein>
    <submittedName>
        <fullName evidence="4">BREX system P-loop protein BrxC</fullName>
    </submittedName>
</protein>
<dbReference type="InterPro" id="IPR047679">
    <property type="entry name" value="BREX_BrxC"/>
</dbReference>
<feature type="compositionally biased region" description="Basic and acidic residues" evidence="2">
    <location>
        <begin position="1138"/>
        <end position="1149"/>
    </location>
</feature>
<feature type="coiled-coil region" evidence="1">
    <location>
        <begin position="1043"/>
        <end position="1078"/>
    </location>
</feature>
<evidence type="ECO:0000313" key="5">
    <source>
        <dbReference type="Proteomes" id="UP000480854"/>
    </source>
</evidence>
<keyword evidence="1" id="KW-0175">Coiled coil</keyword>
<evidence type="ECO:0000256" key="1">
    <source>
        <dbReference type="SAM" id="Coils"/>
    </source>
</evidence>
<dbReference type="InterPro" id="IPR058038">
    <property type="entry name" value="BREX_BrxC_wHTH"/>
</dbReference>
<accession>A0A9W7KR00</accession>
<dbReference type="InterPro" id="IPR027417">
    <property type="entry name" value="P-loop_NTPase"/>
</dbReference>
<dbReference type="EMBL" id="QOKW01000028">
    <property type="protein sequence ID" value="KAA0676972.1"/>
    <property type="molecule type" value="Genomic_DNA"/>
</dbReference>
<dbReference type="RefSeq" id="WP_149471590.1">
    <property type="nucleotide sequence ID" value="NZ_QOKW01000028.1"/>
</dbReference>
<dbReference type="OrthoDB" id="3201900at2"/>
<dbReference type="Proteomes" id="UP000480854">
    <property type="component" value="Unassembled WGS sequence"/>
</dbReference>
<dbReference type="NCBIfam" id="NF033441">
    <property type="entry name" value="BREX_BrxC"/>
    <property type="match status" value="1"/>
</dbReference>
<proteinExistence type="predicted"/>
<dbReference type="SUPFAM" id="SSF52540">
    <property type="entry name" value="P-loop containing nucleoside triphosphate hydrolases"/>
    <property type="match status" value="1"/>
</dbReference>
<evidence type="ECO:0000313" key="4">
    <source>
        <dbReference type="EMBL" id="KAA0676972.1"/>
    </source>
</evidence>
<gene>
    <name evidence="4" type="primary">brxC</name>
    <name evidence="4" type="ORF">DS843_25180</name>
</gene>
<dbReference type="Pfam" id="PF25791">
    <property type="entry name" value="WHD_BREX_BrxC"/>
    <property type="match status" value="1"/>
</dbReference>
<sequence>MTAIRSLFDPSRDINRSIEKVITYQASQEERLRAEISEYWVTDRIEEQLEKLLEKMQLAMDSGGVHEIGVWVSGFYGSGKSSFTKYLGLAFDGHHLIDGQPFLKHLQDRVHRATTKALLSAVASRYPAAVVMLDLASEQIAGATLAEVSTVLYYKVLQYAGYSRNLKVAALERKLKKDGRYAEFEALFQAEVGVPWRDLQNDELVADGVLPGLAHRMYPTLFRTDHAFTTTASDVIYLTNERAKEMIDLVRDVSGKDNIIFVIDEVGQYVGSNQNKILDLDGLAKNLKEIGGGKVWVIGTAQQTLTEDDPRIAINSPELFKLKDRFPITVELESSDIREICYRRLLGKSPEGERLLTELFNRHGAQLRHNTRLVDAKSYSSALDRDAFVNLYPFLPAHFDILLHLLGALAKSTGGIGLRSAIKVVQDILVEGAGQNKPVVDQTIGWLATTVTLFDSLDRDILRAYPQIHQAVKKTLGRVGEDALKQDVAKTIAILQILNNLPANAQNVASLMHPDVDADSMTDRVKAAIDEMLKDQFVPLMEKDGNLRFFSEKLNDIEQERGQINVRTQEFRRIFNTALREVFDPLPTVKVHDSLSVTSGIRHLIGGQAMALAGEREAIQTLVAFADAADYDAQRTRLLDESREKANETAIYLLGRTAPGASDLVTDIYRCERIAELHRNDPDQEVREYCASQTERAAKLMGELGGALARSLSQGSFLFRGRATAVDSLDQDLSKASRAHLAEAAARVFDRYPEAPVRVETALAEKFLRQPNLRSITSQLDPLGLVELGSAPKVRTSHKGLVSIRDFIERTGTVEGKSLLEAFSDHPFGWSQDTLRYMVAALLLAAEIKLKVAGREVTVNGQQAVDALKTNTSFRSVGVSLRHDRPSMEALAKAAERLTELCGEQVLPLEDEISKAARQKLPDLQNRLSPLSERLSTLGLPGVDTMDTINQQIASMLQTDASDAPLRFGAAESPLFEGLTWAIAVKNAFDQGLSSTIRSLREIAKAVAELPGTGVPGELRDDIREDLDLISQRLAQKDFHKHKADLQTKLTVLEARIAEAVRAMVAAQKERLRDAERDLRLLPEWIEFTQDEQAGMLNRLQAMAITVDEDLAGLKRLLSQQFDIEGTIGQLKETIVRDGRDRRRERERPPAPLPGGGGLEEVMVRQTKVLALPRRIATTAQLNALIDQLQELRAEIGFAEFDVTLTD</sequence>
<feature type="domain" description="Probable ATP-binding protein BrxC winged helix-turn-helix" evidence="3">
    <location>
        <begin position="809"/>
        <end position="876"/>
    </location>
</feature>
<comment type="caution">
    <text evidence="4">The sequence shown here is derived from an EMBL/GenBank/DDBJ whole genome shotgun (WGS) entry which is preliminary data.</text>
</comment>
<evidence type="ECO:0000256" key="2">
    <source>
        <dbReference type="SAM" id="MobiDB-lite"/>
    </source>
</evidence>
<feature type="region of interest" description="Disordered" evidence="2">
    <location>
        <begin position="1138"/>
        <end position="1159"/>
    </location>
</feature>
<name>A0A9W7KR00_9PROT</name>
<dbReference type="AlphaFoldDB" id="A0A9W7KR00"/>
<keyword evidence="5" id="KW-1185">Reference proteome</keyword>